<evidence type="ECO:0000313" key="3">
    <source>
        <dbReference type="Proteomes" id="UP000288983"/>
    </source>
</evidence>
<keyword evidence="1" id="KW-0472">Membrane</keyword>
<reference evidence="2 3" key="1">
    <citation type="submission" date="2018-06" db="EMBL/GenBank/DDBJ databases">
        <title>Bacteria isolated from soil of Wuhan.</title>
        <authorList>
            <person name="Wei X."/>
            <person name="Chunhua H."/>
        </authorList>
    </citation>
    <scope>NUCLEOTIDE SEQUENCE [LARGE SCALE GENOMIC DNA]</scope>
    <source>
        <strain evidence="3">xwS2</strain>
    </source>
</reference>
<comment type="caution">
    <text evidence="2">The sequence shown here is derived from an EMBL/GenBank/DDBJ whole genome shotgun (WGS) entry which is preliminary data.</text>
</comment>
<protein>
    <submittedName>
        <fullName evidence="2">Uncharacterized protein</fullName>
    </submittedName>
</protein>
<feature type="transmembrane region" description="Helical" evidence="1">
    <location>
        <begin position="36"/>
        <end position="55"/>
    </location>
</feature>
<evidence type="ECO:0000313" key="2">
    <source>
        <dbReference type="EMBL" id="RWU21083.1"/>
    </source>
</evidence>
<name>A0A443ZPX9_9PSED</name>
<organism evidence="2 3">
    <name type="scientific">Pseudomonas alkylphenolica</name>
    <dbReference type="NCBI Taxonomy" id="237609"/>
    <lineage>
        <taxon>Bacteria</taxon>
        <taxon>Pseudomonadati</taxon>
        <taxon>Pseudomonadota</taxon>
        <taxon>Gammaproteobacteria</taxon>
        <taxon>Pseudomonadales</taxon>
        <taxon>Pseudomonadaceae</taxon>
        <taxon>Pseudomonas</taxon>
    </lineage>
</organism>
<dbReference type="AlphaFoldDB" id="A0A443ZPX9"/>
<proteinExistence type="predicted"/>
<evidence type="ECO:0000256" key="1">
    <source>
        <dbReference type="SAM" id="Phobius"/>
    </source>
</evidence>
<dbReference type="EMBL" id="QJRG01000047">
    <property type="protein sequence ID" value="RWU21083.1"/>
    <property type="molecule type" value="Genomic_DNA"/>
</dbReference>
<sequence>MALFATQVMSDVFQPNGYVGQTFGDLLERYGNQISLFKKLAVLLGLVATGIWGFGDLMPIGLEV</sequence>
<gene>
    <name evidence="2" type="ORF">DM813_17900</name>
</gene>
<dbReference type="Proteomes" id="UP000288983">
    <property type="component" value="Unassembled WGS sequence"/>
</dbReference>
<keyword evidence="1" id="KW-1133">Transmembrane helix</keyword>
<accession>A0A443ZPX9</accession>
<keyword evidence="1" id="KW-0812">Transmembrane</keyword>